<sequence length="262" mass="29516">MIWGAIEKSAKTLIFKPHVMIPMLIVSIVTYLLTDFSASLLENFVTDIFLYGEIIAEFDPFLYMIGTYPMEITLLILGGIVALFVSVVAFISISKFCDGESFVESVNSSIMEWKRNIGLVIFGAVVFFLFFVIWNIAMFIINFIDTALSGVLGPLLYYIIVPIVTIILIAIFAVKLSFVLPAFAKGDNLREAIRKSWELTNDSFWNALIFIVILLIITFIIAQIFLFLALAIVALDLVFLIIGEIISTTFLALGISYYYYLR</sequence>
<dbReference type="AlphaFoldDB" id="A0A8T5GES7"/>
<protein>
    <recommendedName>
        <fullName evidence="2">Glycerophosphoryl diester phosphodiesterase membrane domain-containing protein</fullName>
    </recommendedName>
</protein>
<feature type="transmembrane region" description="Helical" evidence="1">
    <location>
        <begin position="238"/>
        <end position="260"/>
    </location>
</feature>
<keyword evidence="1" id="KW-0472">Membrane</keyword>
<evidence type="ECO:0000259" key="2">
    <source>
        <dbReference type="Pfam" id="PF10110"/>
    </source>
</evidence>
<accession>A0A8T5GES7</accession>
<keyword evidence="1" id="KW-1133">Transmembrane helix</keyword>
<feature type="transmembrane region" description="Helical" evidence="1">
    <location>
        <begin position="12"/>
        <end position="33"/>
    </location>
</feature>
<dbReference type="EMBL" id="JABJNZ010000040">
    <property type="protein sequence ID" value="MBT4870513.1"/>
    <property type="molecule type" value="Genomic_DNA"/>
</dbReference>
<dbReference type="InterPro" id="IPR018476">
    <property type="entry name" value="GlyceroP-diester-Pdiesterase_M"/>
</dbReference>
<feature type="transmembrane region" description="Helical" evidence="1">
    <location>
        <begin position="156"/>
        <end position="183"/>
    </location>
</feature>
<feature type="domain" description="Glycerophosphoryl diester phosphodiesterase membrane" evidence="2">
    <location>
        <begin position="159"/>
        <end position="236"/>
    </location>
</feature>
<feature type="transmembrane region" description="Helical" evidence="1">
    <location>
        <begin position="117"/>
        <end position="144"/>
    </location>
</feature>
<gene>
    <name evidence="3" type="ORF">HON47_02985</name>
</gene>
<dbReference type="Pfam" id="PF10110">
    <property type="entry name" value="GPDPase_memb"/>
    <property type="match status" value="1"/>
</dbReference>
<feature type="transmembrane region" description="Helical" evidence="1">
    <location>
        <begin position="72"/>
        <end position="96"/>
    </location>
</feature>
<evidence type="ECO:0000313" key="3">
    <source>
        <dbReference type="EMBL" id="MBT4870513.1"/>
    </source>
</evidence>
<evidence type="ECO:0000313" key="4">
    <source>
        <dbReference type="Proteomes" id="UP000722459"/>
    </source>
</evidence>
<name>A0A8T5GES7_9ARCH</name>
<evidence type="ECO:0000256" key="1">
    <source>
        <dbReference type="SAM" id="Phobius"/>
    </source>
</evidence>
<keyword evidence="1" id="KW-0812">Transmembrane</keyword>
<reference evidence="3" key="1">
    <citation type="journal article" date="2021" name="ISME J.">
        <title>Mercury methylation by metabolically versatile and cosmopolitan marine bacteria.</title>
        <authorList>
            <person name="Lin H."/>
            <person name="Ascher D.B."/>
            <person name="Myung Y."/>
            <person name="Lamborg C.H."/>
            <person name="Hallam S.J."/>
            <person name="Gionfriddo C.M."/>
            <person name="Holt K.E."/>
            <person name="Moreau J.W."/>
        </authorList>
    </citation>
    <scope>NUCLEOTIDE SEQUENCE</scope>
    <source>
        <strain evidence="3">SI075_bin30</strain>
    </source>
</reference>
<proteinExistence type="predicted"/>
<feature type="transmembrane region" description="Helical" evidence="1">
    <location>
        <begin position="204"/>
        <end position="232"/>
    </location>
</feature>
<dbReference type="Proteomes" id="UP000722459">
    <property type="component" value="Unassembled WGS sequence"/>
</dbReference>
<organism evidence="3 4">
    <name type="scientific">Candidatus Iainarchaeum sp</name>
    <dbReference type="NCBI Taxonomy" id="3101447"/>
    <lineage>
        <taxon>Archaea</taxon>
        <taxon>Candidatus Iainarchaeota</taxon>
        <taxon>Candidatus Iainarchaeia</taxon>
        <taxon>Candidatus Iainarchaeales</taxon>
        <taxon>Candidatus Iainarchaeaceae</taxon>
        <taxon>Candidatus Iainarchaeum</taxon>
    </lineage>
</organism>
<comment type="caution">
    <text evidence="3">The sequence shown here is derived from an EMBL/GenBank/DDBJ whole genome shotgun (WGS) entry which is preliminary data.</text>
</comment>